<feature type="region of interest" description="Disordered" evidence="1">
    <location>
        <begin position="41"/>
        <end position="77"/>
    </location>
</feature>
<feature type="compositionally biased region" description="Basic and acidic residues" evidence="1">
    <location>
        <begin position="1"/>
        <end position="15"/>
    </location>
</feature>
<dbReference type="SMART" id="SM00257">
    <property type="entry name" value="LysM"/>
    <property type="match status" value="1"/>
</dbReference>
<dbReference type="SUPFAM" id="SSF54106">
    <property type="entry name" value="LysM domain"/>
    <property type="match status" value="1"/>
</dbReference>
<organism evidence="4 5">
    <name type="scientific">Sodiomyces alkalinus (strain CBS 110278 / VKM F-3762 / F11)</name>
    <name type="common">Alkaliphilic filamentous fungus</name>
    <dbReference type="NCBI Taxonomy" id="1314773"/>
    <lineage>
        <taxon>Eukaryota</taxon>
        <taxon>Fungi</taxon>
        <taxon>Dikarya</taxon>
        <taxon>Ascomycota</taxon>
        <taxon>Pezizomycotina</taxon>
        <taxon>Sordariomycetes</taxon>
        <taxon>Hypocreomycetidae</taxon>
        <taxon>Glomerellales</taxon>
        <taxon>Plectosphaerellaceae</taxon>
        <taxon>Sodiomyces</taxon>
    </lineage>
</organism>
<dbReference type="InterPro" id="IPR018392">
    <property type="entry name" value="LysM"/>
</dbReference>
<evidence type="ECO:0000256" key="2">
    <source>
        <dbReference type="SAM" id="Phobius"/>
    </source>
</evidence>
<evidence type="ECO:0000256" key="1">
    <source>
        <dbReference type="SAM" id="MobiDB-lite"/>
    </source>
</evidence>
<feature type="region of interest" description="Disordered" evidence="1">
    <location>
        <begin position="1"/>
        <end position="20"/>
    </location>
</feature>
<dbReference type="GeneID" id="39580932"/>
<name>A0A3N2PP96_SODAK</name>
<proteinExistence type="predicted"/>
<keyword evidence="5" id="KW-1185">Reference proteome</keyword>
<dbReference type="AlphaFoldDB" id="A0A3N2PP96"/>
<dbReference type="EMBL" id="ML119059">
    <property type="protein sequence ID" value="ROT36323.1"/>
    <property type="molecule type" value="Genomic_DNA"/>
</dbReference>
<dbReference type="InterPro" id="IPR036779">
    <property type="entry name" value="LysM_dom_sf"/>
</dbReference>
<keyword evidence="2" id="KW-1133">Transmembrane helix</keyword>
<keyword evidence="2" id="KW-0472">Membrane</keyword>
<dbReference type="OrthoDB" id="2107166at2759"/>
<dbReference type="Proteomes" id="UP000272025">
    <property type="component" value="Unassembled WGS sequence"/>
</dbReference>
<keyword evidence="2" id="KW-0812">Transmembrane</keyword>
<dbReference type="Gene3D" id="3.10.350.10">
    <property type="entry name" value="LysM domain"/>
    <property type="match status" value="1"/>
</dbReference>
<evidence type="ECO:0000259" key="3">
    <source>
        <dbReference type="PROSITE" id="PS51782"/>
    </source>
</evidence>
<gene>
    <name evidence="4" type="ORF">SODALDRAFT_335423</name>
</gene>
<feature type="transmembrane region" description="Helical" evidence="2">
    <location>
        <begin position="101"/>
        <end position="120"/>
    </location>
</feature>
<accession>A0A3N2PP96</accession>
<dbReference type="Pfam" id="PF01476">
    <property type="entry name" value="LysM"/>
    <property type="match status" value="1"/>
</dbReference>
<dbReference type="STRING" id="1314773.A0A3N2PP96"/>
<evidence type="ECO:0000313" key="4">
    <source>
        <dbReference type="EMBL" id="ROT36323.1"/>
    </source>
</evidence>
<dbReference type="RefSeq" id="XP_028464129.1">
    <property type="nucleotide sequence ID" value="XM_028612454.1"/>
</dbReference>
<dbReference type="CDD" id="cd00118">
    <property type="entry name" value="LysM"/>
    <property type="match status" value="1"/>
</dbReference>
<evidence type="ECO:0000313" key="5">
    <source>
        <dbReference type="Proteomes" id="UP000272025"/>
    </source>
</evidence>
<reference evidence="4 5" key="1">
    <citation type="journal article" date="2018" name="Mol. Ecol.">
        <title>The obligate alkalophilic soda-lake fungus Sodiomyces alkalinus has shifted to a protein diet.</title>
        <authorList>
            <person name="Grum-Grzhimaylo A.A."/>
            <person name="Falkoski D.L."/>
            <person name="van den Heuvel J."/>
            <person name="Valero-Jimenez C.A."/>
            <person name="Min B."/>
            <person name="Choi I.G."/>
            <person name="Lipzen A."/>
            <person name="Daum C.G."/>
            <person name="Aanen D.K."/>
            <person name="Tsang A."/>
            <person name="Henrissat B."/>
            <person name="Bilanenko E.N."/>
            <person name="de Vries R.P."/>
            <person name="van Kan J.A.L."/>
            <person name="Grigoriev I.V."/>
            <person name="Debets A.J.M."/>
        </authorList>
    </citation>
    <scope>NUCLEOTIDE SEQUENCE [LARGE SCALE GENOMIC DNA]</scope>
    <source>
        <strain evidence="4 5">F11</strain>
    </source>
</reference>
<sequence length="197" mass="21345">MSRFSHYDTDEERLPEGMTRIGYDADTQTYSYRDADGSYWEGPPGAQYGRLTRVSGGNGGSNNTAGPGTEGDEEDEPFIPGGGLEPWEVEKQSWRQAYAPLLNFLVLVGLFLFGVVWLLYRSRGTVPAHADCAMGQDEYTIAKGDTCWDIAQEKALSVEELLAANEGLNCDKLRVGGVICIPGPDDGGAQPEREGGS</sequence>
<feature type="domain" description="LysM" evidence="3">
    <location>
        <begin position="137"/>
        <end position="181"/>
    </location>
</feature>
<dbReference type="PROSITE" id="PS51782">
    <property type="entry name" value="LYSM"/>
    <property type="match status" value="1"/>
</dbReference>
<protein>
    <recommendedName>
        <fullName evidence="3">LysM domain-containing protein</fullName>
    </recommendedName>
</protein>